<keyword evidence="3 7" id="KW-0808">Transferase</keyword>
<dbReference type="VEuPathDB" id="FungiDB:CJI97_001416"/>
<dbReference type="SUPFAM" id="SSF53335">
    <property type="entry name" value="S-adenosyl-L-methionine-dependent methyltransferases"/>
    <property type="match status" value="1"/>
</dbReference>
<gene>
    <name evidence="8" type="ORF">QG37_04288</name>
</gene>
<evidence type="ECO:0000256" key="7">
    <source>
        <dbReference type="RuleBase" id="RU362106"/>
    </source>
</evidence>
<organism evidence="8 9">
    <name type="scientific">Candidozyma auris</name>
    <name type="common">Yeast</name>
    <name type="synonym">Candida auris</name>
    <dbReference type="NCBI Taxonomy" id="498019"/>
    <lineage>
        <taxon>Eukaryota</taxon>
        <taxon>Fungi</taxon>
        <taxon>Dikarya</taxon>
        <taxon>Ascomycota</taxon>
        <taxon>Saccharomycotina</taxon>
        <taxon>Pichiomycetes</taxon>
        <taxon>Metschnikowiaceae</taxon>
        <taxon>Candidozyma</taxon>
    </lineage>
</organism>
<dbReference type="GO" id="GO:0006364">
    <property type="term" value="P:rRNA processing"/>
    <property type="evidence" value="ECO:0007669"/>
    <property type="project" value="UniProtKB-KW"/>
</dbReference>
<dbReference type="InterPro" id="IPR029063">
    <property type="entry name" value="SAM-dependent_MTases_sf"/>
</dbReference>
<comment type="subcellular location">
    <subcellularLocation>
        <location evidence="1">Mitochondrion</location>
    </subcellularLocation>
</comment>
<dbReference type="VEuPathDB" id="FungiDB:B9J08_001190"/>
<dbReference type="InterPro" id="IPR023165">
    <property type="entry name" value="rRNA_Ade_diMease-like_C"/>
</dbReference>
<comment type="similarity">
    <text evidence="7">Belongs to the class I-like SAM-binding methyltransferase superfamily. rRNA adenine N(6)-methyltransferase family.</text>
</comment>
<dbReference type="VEuPathDB" id="FungiDB:CJJ07_003977"/>
<dbReference type="GO" id="GO:0008168">
    <property type="term" value="F:methyltransferase activity"/>
    <property type="evidence" value="ECO:0007669"/>
    <property type="project" value="UniProtKB-KW"/>
</dbReference>
<dbReference type="GO" id="GO:0034245">
    <property type="term" value="C:mitochondrial DNA-directed RNA polymerase complex"/>
    <property type="evidence" value="ECO:0007669"/>
    <property type="project" value="TreeGrafter"/>
</dbReference>
<dbReference type="Gene3D" id="3.40.50.150">
    <property type="entry name" value="Vaccinia Virus protein VP39"/>
    <property type="match status" value="1"/>
</dbReference>
<dbReference type="EMBL" id="LGST01000029">
    <property type="protein sequence ID" value="KND98942.1"/>
    <property type="molecule type" value="Genomic_DNA"/>
</dbReference>
<dbReference type="PANTHER" id="PTHR11727:SF17">
    <property type="entry name" value="DIMETHYLADENOSINE TRANSFERASE 1, MITOCHONDRIAL"/>
    <property type="match status" value="1"/>
</dbReference>
<dbReference type="InterPro" id="IPR001737">
    <property type="entry name" value="KsgA/Erm"/>
</dbReference>
<accession>A0A0L0NXK7</accession>
<comment type="function">
    <text evidence="6">Mitochondrial transcription factor that confers selective promoter recognition on the core subunit of the yeast mitochondrial RNA polymerase. Interacts with DNA in a non-specific manner.</text>
</comment>
<dbReference type="EC" id="2.1.1.-" evidence="7"/>
<dbReference type="VEuPathDB" id="FungiDB:CJJ09_003446"/>
<keyword evidence="2 7" id="KW-0489">Methyltransferase</keyword>
<dbReference type="Pfam" id="PF00398">
    <property type="entry name" value="RrnaAD"/>
    <property type="match status" value="1"/>
</dbReference>
<dbReference type="VEuPathDB" id="FungiDB:CJI96_0003036"/>
<proteinExistence type="inferred from homology"/>
<dbReference type="GO" id="GO:0006391">
    <property type="term" value="P:transcription initiation at mitochondrial promoter"/>
    <property type="evidence" value="ECO:0007669"/>
    <property type="project" value="TreeGrafter"/>
</dbReference>
<dbReference type="GO" id="GO:0032259">
    <property type="term" value="P:methylation"/>
    <property type="evidence" value="ECO:0007669"/>
    <property type="project" value="UniProtKB-KW"/>
</dbReference>
<dbReference type="AlphaFoldDB" id="A0A0L0NXK7"/>
<dbReference type="GO" id="GO:0003723">
    <property type="term" value="F:RNA binding"/>
    <property type="evidence" value="ECO:0007669"/>
    <property type="project" value="UniProtKB-KW"/>
</dbReference>
<reference evidence="9" key="1">
    <citation type="journal article" date="2015" name="BMC Genomics">
        <title>Draft genome of a commonly misdiagnosed multidrug resistant pathogen Candida auris.</title>
        <authorList>
            <person name="Chatterjee S."/>
            <person name="Alampalli S.V."/>
            <person name="Nageshan R.K."/>
            <person name="Chettiar S.T."/>
            <person name="Joshi S."/>
            <person name="Tatu U.S."/>
        </authorList>
    </citation>
    <scope>NUCLEOTIDE SEQUENCE [LARGE SCALE GENOMIC DNA]</scope>
    <source>
        <strain evidence="9">6684</strain>
    </source>
</reference>
<evidence type="ECO:0000256" key="4">
    <source>
        <dbReference type="ARBA" id="ARBA00022691"/>
    </source>
</evidence>
<dbReference type="GO" id="GO:0005759">
    <property type="term" value="C:mitochondrial matrix"/>
    <property type="evidence" value="ECO:0007669"/>
    <property type="project" value="TreeGrafter"/>
</dbReference>
<keyword evidence="4 7" id="KW-0949">S-adenosyl-L-methionine</keyword>
<keyword evidence="7" id="KW-0698">rRNA processing</keyword>
<evidence type="ECO:0000256" key="1">
    <source>
        <dbReference type="ARBA" id="ARBA00004173"/>
    </source>
</evidence>
<sequence length="362" mass="42038">MLLRSFNPALKTHFRKTARPQFLYGFRNVIHADACQSILDKLQLKDKYPNSEGRVDVIDVFSGHGLLSTMINYELKPRNHLLIEHHREHVKTWEDRIKYLKSHTQNSENFMLAPQDGHSWSTYDDLFLEKKIFEPEFQPRSKVHDQLLVVANLTSAKMGESLFAQWLMCIAHKNWLQKYGRVRMVVLAPETVVQKFFAGPYFIKRNRTSAKRGMFSDSKLIAIAQPDEHGPHSAGDGYDPRLVIKDQPVLLPSSSITPVGNELAVVEVIPKELDEVDVNEIDHLTQSMLFRMTNNIANAFKILAPGAEDDLVPKIPKETLHKKFKQLTDEEIWQLYNIYHKWEFKPRYEDTISVFLDDSRHF</sequence>
<evidence type="ECO:0000256" key="6">
    <source>
        <dbReference type="ARBA" id="ARBA00024915"/>
    </source>
</evidence>
<evidence type="ECO:0000256" key="3">
    <source>
        <dbReference type="ARBA" id="ARBA00022679"/>
    </source>
</evidence>
<evidence type="ECO:0000256" key="5">
    <source>
        <dbReference type="ARBA" id="ARBA00022884"/>
    </source>
</evidence>
<dbReference type="PANTHER" id="PTHR11727">
    <property type="entry name" value="DIMETHYLADENOSINE TRANSFERASE"/>
    <property type="match status" value="1"/>
</dbReference>
<evidence type="ECO:0000313" key="9">
    <source>
        <dbReference type="Proteomes" id="UP000037122"/>
    </source>
</evidence>
<comment type="caution">
    <text evidence="8">The sequence shown here is derived from an EMBL/GenBank/DDBJ whole genome shotgun (WGS) entry which is preliminary data.</text>
</comment>
<evidence type="ECO:0000256" key="2">
    <source>
        <dbReference type="ARBA" id="ARBA00022603"/>
    </source>
</evidence>
<dbReference type="Proteomes" id="UP000037122">
    <property type="component" value="Unassembled WGS sequence"/>
</dbReference>
<dbReference type="GO" id="GO:0034246">
    <property type="term" value="F:mitochondrial transcription factor activity"/>
    <property type="evidence" value="ECO:0007669"/>
    <property type="project" value="TreeGrafter"/>
</dbReference>
<protein>
    <recommendedName>
        <fullName evidence="7">rRNA adenine N(6)-methyltransferase</fullName>
        <ecNumber evidence="7">2.1.1.-</ecNumber>
    </recommendedName>
</protein>
<dbReference type="Gene3D" id="1.10.8.100">
    <property type="entry name" value="Ribosomal RNA adenine dimethylase-like, domain 2"/>
    <property type="match status" value="1"/>
</dbReference>
<dbReference type="VEuPathDB" id="FungiDB:QG37_04288"/>
<name>A0A0L0NXK7_CANAR</name>
<evidence type="ECO:0000313" key="8">
    <source>
        <dbReference type="EMBL" id="KND98942.1"/>
    </source>
</evidence>
<keyword evidence="5" id="KW-0694">RNA-binding</keyword>